<comment type="caution">
    <text evidence="2">The sequence shown here is derived from an EMBL/GenBank/DDBJ whole genome shotgun (WGS) entry which is preliminary data.</text>
</comment>
<reference evidence="2" key="1">
    <citation type="submission" date="2016-09" db="EMBL/GenBank/DDBJ databases">
        <authorList>
            <person name="Hebert L."/>
            <person name="Moumen B."/>
        </authorList>
    </citation>
    <scope>NUCLEOTIDE SEQUENCE [LARGE SCALE GENOMIC DNA]</scope>
    <source>
        <strain evidence="2">OVI</strain>
    </source>
</reference>
<gene>
    <name evidence="2" type="ORF">TEOVI_000805600</name>
</gene>
<sequence>MYVGPWEEYRLMKAMEELCWLRNHVQADSMVLPLPCDPVSTPGSSHHLRPSLETAGGSSPARRRLADSANGNLPGCGNSSDKVRSPSRGSENRVGGGLPVAYGGNSVLMKTGTNQLNAVPGHSIFKTLGEFRTSSSPMCERLVIEDPGTARGHAQPKCCVDSGRQPLDARQSVEDNCVPSTTFEQTVHVELGTGVILRKLRKKKTVSPSPLTSSEFSLLDSVEGITTQKRLNMLRELGLAPPLDTRSKYVLAKQKLPPSSSSNKEKEKAKIEEIQEQIERRLRLQMLYSAGRDSASPFPYGSAEAALENSTGSASVECRELGAAQTTPHVPWDLPNVVSISSLAQGTTSTPQFVASTENRLHQAAGVNAEPQRLPLLTHPGVANMPASSLPLREGSERVVSTGFTAEMCPQTKNIEVRRQSSVRTPPLLGAGMHNPSVSGGMQPQSLDTPAVTRQVEAEQFDDDMVGDLINWAEQLDPDSIV</sequence>
<name>A0A1G4I109_TRYEQ</name>
<evidence type="ECO:0000313" key="3">
    <source>
        <dbReference type="Proteomes" id="UP000195570"/>
    </source>
</evidence>
<evidence type="ECO:0000313" key="2">
    <source>
        <dbReference type="EMBL" id="SCU65267.1"/>
    </source>
</evidence>
<dbReference type="AlphaFoldDB" id="A0A1G4I109"/>
<organism evidence="2 3">
    <name type="scientific">Trypanosoma equiperdum</name>
    <dbReference type="NCBI Taxonomy" id="5694"/>
    <lineage>
        <taxon>Eukaryota</taxon>
        <taxon>Discoba</taxon>
        <taxon>Euglenozoa</taxon>
        <taxon>Kinetoplastea</taxon>
        <taxon>Metakinetoplastina</taxon>
        <taxon>Trypanosomatida</taxon>
        <taxon>Trypanosomatidae</taxon>
        <taxon>Trypanosoma</taxon>
    </lineage>
</organism>
<proteinExistence type="predicted"/>
<dbReference type="EMBL" id="CZPT02000257">
    <property type="protein sequence ID" value="SCU65267.1"/>
    <property type="molecule type" value="Genomic_DNA"/>
</dbReference>
<dbReference type="VEuPathDB" id="TriTrypDB:TEOVI_000805600"/>
<dbReference type="RefSeq" id="XP_067076894.1">
    <property type="nucleotide sequence ID" value="XM_067220793.1"/>
</dbReference>
<dbReference type="Proteomes" id="UP000195570">
    <property type="component" value="Unassembled WGS sequence"/>
</dbReference>
<accession>A0A1G4I109</accession>
<protein>
    <submittedName>
        <fullName evidence="2">Uncharacterized protein</fullName>
    </submittedName>
</protein>
<keyword evidence="3" id="KW-1185">Reference proteome</keyword>
<feature type="region of interest" description="Disordered" evidence="1">
    <location>
        <begin position="39"/>
        <end position="97"/>
    </location>
</feature>
<evidence type="ECO:0000256" key="1">
    <source>
        <dbReference type="SAM" id="MobiDB-lite"/>
    </source>
</evidence>
<dbReference type="GeneID" id="92381990"/>